<name>A0A6V7Q4B0_ANACO</name>
<reference evidence="2" key="1">
    <citation type="submission" date="2020-07" db="EMBL/GenBank/DDBJ databases">
        <authorList>
            <person name="Lin J."/>
        </authorList>
    </citation>
    <scope>NUCLEOTIDE SEQUENCE</scope>
</reference>
<dbReference type="EMBL" id="LR862132">
    <property type="protein sequence ID" value="CAD1837863.1"/>
    <property type="molecule type" value="Genomic_DNA"/>
</dbReference>
<proteinExistence type="predicted"/>
<dbReference type="PANTHER" id="PTHR33167:SF26">
    <property type="entry name" value="EXPRESSED PROTEIN"/>
    <property type="match status" value="1"/>
</dbReference>
<evidence type="ECO:0000256" key="1">
    <source>
        <dbReference type="SAM" id="MobiDB-lite"/>
    </source>
</evidence>
<dbReference type="PANTHER" id="PTHR33167">
    <property type="entry name" value="TRANSCRIPTION FACTOR, PUTATIVE (DUF863)-RELATED"/>
    <property type="match status" value="1"/>
</dbReference>
<feature type="compositionally biased region" description="Low complexity" evidence="1">
    <location>
        <begin position="99"/>
        <end position="117"/>
    </location>
</feature>
<organism evidence="2">
    <name type="scientific">Ananas comosus var. bracteatus</name>
    <name type="common">red pineapple</name>
    <dbReference type="NCBI Taxonomy" id="296719"/>
    <lineage>
        <taxon>Eukaryota</taxon>
        <taxon>Viridiplantae</taxon>
        <taxon>Streptophyta</taxon>
        <taxon>Embryophyta</taxon>
        <taxon>Tracheophyta</taxon>
        <taxon>Spermatophyta</taxon>
        <taxon>Magnoliopsida</taxon>
        <taxon>Liliopsida</taxon>
        <taxon>Poales</taxon>
        <taxon>Bromeliaceae</taxon>
        <taxon>Bromelioideae</taxon>
        <taxon>Ananas</taxon>
    </lineage>
</organism>
<protein>
    <submittedName>
        <fullName evidence="2">Uncharacterized protein</fullName>
    </submittedName>
</protein>
<evidence type="ECO:0000313" key="2">
    <source>
        <dbReference type="EMBL" id="CAD1837863.1"/>
    </source>
</evidence>
<dbReference type="AlphaFoldDB" id="A0A6V7Q4B0"/>
<sequence length="171" mass="19971">MKENLKRNEKECMKIAILKHEETFRQQVRELHRLYRVQKQLMTHMKDANQPSYHYSDRTKPSFEVPAQEYNENEYEESDLELTLATGISGNQKRRKETSLTTDSGPSFSSSSTDSGGQIVNNNRWGLFQQSNVAPRLQNERKSGFNIDDHMKQDGLKQPPWFYQCLNLNIA</sequence>
<gene>
    <name evidence="2" type="ORF">CB5_LOCUS21074</name>
</gene>
<accession>A0A6V7Q4B0</accession>
<feature type="region of interest" description="Disordered" evidence="1">
    <location>
        <begin position="87"/>
        <end position="121"/>
    </location>
</feature>